<accession>A0AAW1JTV4</accession>
<sequence length="491" mass="55433">MEVNSICHDLSSLLSSNERDFLICNNGDEVKIKDLSGKNVGLYFSASWCPPCRRFTPTLVEVYNKLSSKGDVEIVFISSDKDEESFKEYFSKMPWLAVPFSDFSSIKSIKEKFTFRGIPHLVFLNGDGNISTEEGVKLVKEHQVEAYPFSSERVSELKEAEEEARRNQSLTSLLVSGSRDYVISSDGRKIPVSELEGKTVGLYFCITSYKPCSEFTEKLADIYAKLKEKGENNFEIVSIFMDNDNNVEGLKDGVLAQTPWFALPFKDERTEKLARYFELRIIPRLVIIGSDGKTLNHSVAELIDEHGIAAYPFTSERLAELAEIEKARLESQTLQDILVLGQKNYVIDSSGTMVPVSDLVGKHLLFYFSAHWCPPCRGFTPKLIETYHEIKAKTPSFEVIFVSRDRDQSSFDEYYSGMPWLALPFGDERKASLSRRFKVKGIPFLVAVGPEGKTITTEARHLVAAFGADAFPFTDDHIKVLKEQSEAMPKE</sequence>
<dbReference type="Pfam" id="PF13905">
    <property type="entry name" value="Thioredoxin_8"/>
    <property type="match status" value="3"/>
</dbReference>
<protein>
    <recommendedName>
        <fullName evidence="1">protein-disulfide reductase</fullName>
        <ecNumber evidence="1">1.8.1.8</ecNumber>
    </recommendedName>
</protein>
<dbReference type="PANTHER" id="PTHR13871">
    <property type="entry name" value="THIOREDOXIN"/>
    <property type="match status" value="1"/>
</dbReference>
<dbReference type="AlphaFoldDB" id="A0AAW1JTV4"/>
<keyword evidence="10" id="KW-1185">Reference proteome</keyword>
<proteinExistence type="inferred from homology"/>
<evidence type="ECO:0000256" key="1">
    <source>
        <dbReference type="ARBA" id="ARBA00012612"/>
    </source>
</evidence>
<dbReference type="InterPro" id="IPR012336">
    <property type="entry name" value="Thioredoxin-like_fold"/>
</dbReference>
<feature type="domain" description="Thioredoxin" evidence="8">
    <location>
        <begin position="12"/>
        <end position="144"/>
    </location>
</feature>
<dbReference type="InterPro" id="IPR013766">
    <property type="entry name" value="Thioredoxin_domain"/>
</dbReference>
<reference evidence="9" key="1">
    <citation type="submission" date="2024-03" db="EMBL/GenBank/DDBJ databases">
        <title>WGS assembly of Saponaria officinalis var. Norfolk2.</title>
        <authorList>
            <person name="Jenkins J."/>
            <person name="Shu S."/>
            <person name="Grimwood J."/>
            <person name="Barry K."/>
            <person name="Goodstein D."/>
            <person name="Schmutz J."/>
            <person name="Leebens-Mack J."/>
            <person name="Osbourn A."/>
        </authorList>
    </citation>
    <scope>NUCLEOTIDE SEQUENCE [LARGE SCALE GENOMIC DNA]</scope>
    <source>
        <strain evidence="9">JIC</strain>
    </source>
</reference>
<dbReference type="GO" id="GO:0004791">
    <property type="term" value="F:thioredoxin-disulfide reductase (NADPH) activity"/>
    <property type="evidence" value="ECO:0007669"/>
    <property type="project" value="InterPro"/>
</dbReference>
<keyword evidence="2" id="KW-0677">Repeat</keyword>
<evidence type="ECO:0000256" key="3">
    <source>
        <dbReference type="ARBA" id="ARBA00023002"/>
    </source>
</evidence>
<comment type="catalytic activity">
    <reaction evidence="7">
        <text>[protein]-dithiol + NADP(+) = [protein]-disulfide + NADPH + H(+)</text>
        <dbReference type="Rhea" id="RHEA:18753"/>
        <dbReference type="Rhea" id="RHEA-COMP:10593"/>
        <dbReference type="Rhea" id="RHEA-COMP:10594"/>
        <dbReference type="ChEBI" id="CHEBI:15378"/>
        <dbReference type="ChEBI" id="CHEBI:29950"/>
        <dbReference type="ChEBI" id="CHEBI:50058"/>
        <dbReference type="ChEBI" id="CHEBI:57783"/>
        <dbReference type="ChEBI" id="CHEBI:58349"/>
        <dbReference type="EC" id="1.8.1.8"/>
    </reaction>
</comment>
<keyword evidence="3" id="KW-0560">Oxidoreductase</keyword>
<comment type="caution">
    <text evidence="9">The sequence shown here is derived from an EMBL/GenBank/DDBJ whole genome shotgun (WGS) entry which is preliminary data.</text>
</comment>
<name>A0AAW1JTV4_SAPOF</name>
<keyword evidence="4" id="KW-0520">NAD</keyword>
<dbReference type="EC" id="1.8.1.8" evidence="1"/>
<dbReference type="InterPro" id="IPR036249">
    <property type="entry name" value="Thioredoxin-like_sf"/>
</dbReference>
<dbReference type="CDD" id="cd03009">
    <property type="entry name" value="TryX_like_TryX_NRX"/>
    <property type="match status" value="2"/>
</dbReference>
<dbReference type="PROSITE" id="PS51352">
    <property type="entry name" value="THIOREDOXIN_2"/>
    <property type="match status" value="2"/>
</dbReference>
<dbReference type="EMBL" id="JBDFQZ010000007">
    <property type="protein sequence ID" value="KAK9707390.1"/>
    <property type="molecule type" value="Genomic_DNA"/>
</dbReference>
<dbReference type="InterPro" id="IPR052259">
    <property type="entry name" value="Nucleoredoxin-like"/>
</dbReference>
<gene>
    <name evidence="9" type="ORF">RND81_07G194500</name>
</gene>
<dbReference type="InterPro" id="IPR045870">
    <property type="entry name" value="TryX_NRX_thioredoxin_dom"/>
</dbReference>
<dbReference type="PANTHER" id="PTHR13871:SF96">
    <property type="entry name" value="THIOREDOXIN DOMAIN-CONTAINING PROTEIN"/>
    <property type="match status" value="1"/>
</dbReference>
<evidence type="ECO:0000256" key="4">
    <source>
        <dbReference type="ARBA" id="ARBA00023027"/>
    </source>
</evidence>
<evidence type="ECO:0000259" key="8">
    <source>
        <dbReference type="PROSITE" id="PS51352"/>
    </source>
</evidence>
<evidence type="ECO:0000256" key="5">
    <source>
        <dbReference type="ARBA" id="ARBA00025782"/>
    </source>
</evidence>
<dbReference type="Proteomes" id="UP001443914">
    <property type="component" value="Unassembled WGS sequence"/>
</dbReference>
<evidence type="ECO:0000256" key="2">
    <source>
        <dbReference type="ARBA" id="ARBA00022737"/>
    </source>
</evidence>
<evidence type="ECO:0000313" key="10">
    <source>
        <dbReference type="Proteomes" id="UP001443914"/>
    </source>
</evidence>
<dbReference type="SUPFAM" id="SSF52833">
    <property type="entry name" value="Thioredoxin-like"/>
    <property type="match status" value="3"/>
</dbReference>
<evidence type="ECO:0000256" key="7">
    <source>
        <dbReference type="ARBA" id="ARBA00047804"/>
    </source>
</evidence>
<comment type="catalytic activity">
    <reaction evidence="6">
        <text>[protein]-dithiol + NAD(+) = [protein]-disulfide + NADH + H(+)</text>
        <dbReference type="Rhea" id="RHEA:18749"/>
        <dbReference type="Rhea" id="RHEA-COMP:10593"/>
        <dbReference type="Rhea" id="RHEA-COMP:10594"/>
        <dbReference type="ChEBI" id="CHEBI:15378"/>
        <dbReference type="ChEBI" id="CHEBI:29950"/>
        <dbReference type="ChEBI" id="CHEBI:50058"/>
        <dbReference type="ChEBI" id="CHEBI:57540"/>
        <dbReference type="ChEBI" id="CHEBI:57945"/>
        <dbReference type="EC" id="1.8.1.8"/>
    </reaction>
</comment>
<feature type="domain" description="Thioredoxin" evidence="8">
    <location>
        <begin position="323"/>
        <end position="483"/>
    </location>
</feature>
<organism evidence="9 10">
    <name type="scientific">Saponaria officinalis</name>
    <name type="common">Common soapwort</name>
    <name type="synonym">Lychnis saponaria</name>
    <dbReference type="NCBI Taxonomy" id="3572"/>
    <lineage>
        <taxon>Eukaryota</taxon>
        <taxon>Viridiplantae</taxon>
        <taxon>Streptophyta</taxon>
        <taxon>Embryophyta</taxon>
        <taxon>Tracheophyta</taxon>
        <taxon>Spermatophyta</taxon>
        <taxon>Magnoliopsida</taxon>
        <taxon>eudicotyledons</taxon>
        <taxon>Gunneridae</taxon>
        <taxon>Pentapetalae</taxon>
        <taxon>Caryophyllales</taxon>
        <taxon>Caryophyllaceae</taxon>
        <taxon>Caryophylleae</taxon>
        <taxon>Saponaria</taxon>
    </lineage>
</organism>
<evidence type="ECO:0000313" key="9">
    <source>
        <dbReference type="EMBL" id="KAK9707390.1"/>
    </source>
</evidence>
<evidence type="ECO:0000256" key="6">
    <source>
        <dbReference type="ARBA" id="ARBA00047388"/>
    </source>
</evidence>
<comment type="similarity">
    <text evidence="5">Belongs to the nucleoredoxin family.</text>
</comment>
<dbReference type="Gene3D" id="3.40.30.10">
    <property type="entry name" value="Glutaredoxin"/>
    <property type="match status" value="3"/>
</dbReference>